<dbReference type="RefSeq" id="WP_002444146.1">
    <property type="nucleotide sequence ID" value="NZ_AP018585.1"/>
</dbReference>
<dbReference type="Proteomes" id="UP000274772">
    <property type="component" value="Chromosome"/>
</dbReference>
<evidence type="ECO:0000313" key="2">
    <source>
        <dbReference type="EMBL" id="BBD91649.1"/>
    </source>
</evidence>
<organism evidence="2 3">
    <name type="scientific">Staphylococcus caprae</name>
    <dbReference type="NCBI Taxonomy" id="29380"/>
    <lineage>
        <taxon>Bacteria</taxon>
        <taxon>Bacillati</taxon>
        <taxon>Bacillota</taxon>
        <taxon>Bacilli</taxon>
        <taxon>Bacillales</taxon>
        <taxon>Staphylococcaceae</taxon>
        <taxon>Staphylococcus</taxon>
    </lineage>
</organism>
<dbReference type="Pfam" id="PF13529">
    <property type="entry name" value="Peptidase_C39_2"/>
    <property type="match status" value="1"/>
</dbReference>
<dbReference type="InterPro" id="IPR039564">
    <property type="entry name" value="Peptidase_C39-like"/>
</dbReference>
<sequence>MKKTILPVKPISQLFPIPMVMGCEGVSAAMLLQFNHYSIKATHIMSQWPTHPNNPYKGYVGHPLLVKFGYHQTIFPDAFVPFLQQYDQRVVNGTGTSLEQLEQIINRGQPVIIYHTSLGTRPLHRVFHLDDQPTRLVSNIHVTLLIGYDETHYYYIDPLWTRIAKGIILPSIIPNKKQIIKIKKSKLKRSYDAPGQMCVYINPN</sequence>
<name>A0ABN5W2A0_9STAP</name>
<dbReference type="InterPro" id="IPR016997">
    <property type="entry name" value="UCP032442"/>
</dbReference>
<feature type="domain" description="Peptidase C39-like" evidence="1">
    <location>
        <begin position="7"/>
        <end position="158"/>
    </location>
</feature>
<gene>
    <name evidence="2" type="ORF">JMUB590_0539</name>
</gene>
<dbReference type="PIRSF" id="PIRSF032442">
    <property type="entry name" value="UCP032442"/>
    <property type="match status" value="1"/>
</dbReference>
<protein>
    <recommendedName>
        <fullName evidence="1">Peptidase C39-like domain-containing protein</fullName>
    </recommendedName>
</protein>
<dbReference type="PANTHER" id="PTHR37806:SF1">
    <property type="entry name" value="PEPTIDASE C39-LIKE DOMAIN-CONTAINING PROTEIN"/>
    <property type="match status" value="1"/>
</dbReference>
<accession>A0ABN5W2A0</accession>
<evidence type="ECO:0000313" key="3">
    <source>
        <dbReference type="Proteomes" id="UP000274772"/>
    </source>
</evidence>
<dbReference type="Gene3D" id="3.90.70.10">
    <property type="entry name" value="Cysteine proteinases"/>
    <property type="match status" value="1"/>
</dbReference>
<dbReference type="PROSITE" id="PS51257">
    <property type="entry name" value="PROKAR_LIPOPROTEIN"/>
    <property type="match status" value="1"/>
</dbReference>
<dbReference type="EMBL" id="AP018586">
    <property type="protein sequence ID" value="BBD91649.1"/>
    <property type="molecule type" value="Genomic_DNA"/>
</dbReference>
<dbReference type="PANTHER" id="PTHR37806">
    <property type="entry name" value="LMO0724 PROTEIN"/>
    <property type="match status" value="1"/>
</dbReference>
<reference evidence="2 3" key="1">
    <citation type="submission" date="2018-05" db="EMBL/GenBank/DDBJ databases">
        <title>Complete genome sequencing of three human clinical isolates of Staphylococcus caprae reveals virulence factors similar to those of S. epidermidis and S. capitis.</title>
        <authorList>
            <person name="Watanabe S."/>
            <person name="Cui L."/>
        </authorList>
    </citation>
    <scope>NUCLEOTIDE SEQUENCE [LARGE SCALE GENOMIC DNA]</scope>
    <source>
        <strain evidence="2 3">JMUB590</strain>
    </source>
</reference>
<dbReference type="GeneID" id="58050309"/>
<keyword evidence="3" id="KW-1185">Reference proteome</keyword>
<proteinExistence type="predicted"/>
<evidence type="ECO:0000259" key="1">
    <source>
        <dbReference type="Pfam" id="PF13529"/>
    </source>
</evidence>